<proteinExistence type="predicted"/>
<evidence type="ECO:0000313" key="1">
    <source>
        <dbReference type="EMBL" id="SHF12944.1"/>
    </source>
</evidence>
<dbReference type="Proteomes" id="UP000184404">
    <property type="component" value="Unassembled WGS sequence"/>
</dbReference>
<organism evidence="1 2">
    <name type="scientific">Schwartzia succinivorans DSM 10502</name>
    <dbReference type="NCBI Taxonomy" id="1123243"/>
    <lineage>
        <taxon>Bacteria</taxon>
        <taxon>Bacillati</taxon>
        <taxon>Bacillota</taxon>
        <taxon>Negativicutes</taxon>
        <taxon>Selenomonadales</taxon>
        <taxon>Selenomonadaceae</taxon>
        <taxon>Schwartzia</taxon>
    </lineage>
</organism>
<keyword evidence="2" id="KW-1185">Reference proteome</keyword>
<dbReference type="STRING" id="1123243.SAMN02745190_01918"/>
<gene>
    <name evidence="1" type="ORF">SAMN02745190_01918</name>
</gene>
<dbReference type="EMBL" id="FQUG01000007">
    <property type="protein sequence ID" value="SHF12944.1"/>
    <property type="molecule type" value="Genomic_DNA"/>
</dbReference>
<evidence type="ECO:0000313" key="2">
    <source>
        <dbReference type="Proteomes" id="UP000184404"/>
    </source>
</evidence>
<dbReference type="AlphaFoldDB" id="A0A1M4Z4G2"/>
<name>A0A1M4Z4G2_9FIRM</name>
<protein>
    <submittedName>
        <fullName evidence="1">Uncharacterized protein</fullName>
    </submittedName>
</protein>
<reference evidence="1 2" key="1">
    <citation type="submission" date="2016-11" db="EMBL/GenBank/DDBJ databases">
        <authorList>
            <person name="Jaros S."/>
            <person name="Januszkiewicz K."/>
            <person name="Wedrychowicz H."/>
        </authorList>
    </citation>
    <scope>NUCLEOTIDE SEQUENCE [LARGE SCALE GENOMIC DNA]</scope>
    <source>
        <strain evidence="1 2">DSM 10502</strain>
    </source>
</reference>
<accession>A0A1M4Z4G2</accession>
<sequence length="60" mass="7050">MRQYRKTALFIVYNSVKDVSHFWKWGLGLITGGEHISRLVETLTEEVLPLAKLEQRRYDG</sequence>